<organism evidence="1 2">
    <name type="scientific">Caerostris extrusa</name>
    <name type="common">Bark spider</name>
    <name type="synonym">Caerostris bankana</name>
    <dbReference type="NCBI Taxonomy" id="172846"/>
    <lineage>
        <taxon>Eukaryota</taxon>
        <taxon>Metazoa</taxon>
        <taxon>Ecdysozoa</taxon>
        <taxon>Arthropoda</taxon>
        <taxon>Chelicerata</taxon>
        <taxon>Arachnida</taxon>
        <taxon>Araneae</taxon>
        <taxon>Araneomorphae</taxon>
        <taxon>Entelegynae</taxon>
        <taxon>Araneoidea</taxon>
        <taxon>Araneidae</taxon>
        <taxon>Caerostris</taxon>
    </lineage>
</organism>
<dbReference type="Proteomes" id="UP001054945">
    <property type="component" value="Unassembled WGS sequence"/>
</dbReference>
<dbReference type="AlphaFoldDB" id="A0AAV4S706"/>
<dbReference type="EMBL" id="BPLR01008939">
    <property type="protein sequence ID" value="GIY28376.1"/>
    <property type="molecule type" value="Genomic_DNA"/>
</dbReference>
<reference evidence="1 2" key="1">
    <citation type="submission" date="2021-06" db="EMBL/GenBank/DDBJ databases">
        <title>Caerostris extrusa draft genome.</title>
        <authorList>
            <person name="Kono N."/>
            <person name="Arakawa K."/>
        </authorList>
    </citation>
    <scope>NUCLEOTIDE SEQUENCE [LARGE SCALE GENOMIC DNA]</scope>
</reference>
<proteinExistence type="predicted"/>
<accession>A0AAV4S706</accession>
<protein>
    <submittedName>
        <fullName evidence="1">Uncharacterized protein</fullName>
    </submittedName>
</protein>
<sequence length="89" mass="10506">MYTCGEQGHIASFRNSPRGDMYSVFPKADFKRDKPFYTTGQAKSLNSAQFHKPQTFLFTAFQTLLLLHNFRILHSLKFLFHQTFSHHFF</sequence>
<gene>
    <name evidence="1" type="ORF">CEXT_266461</name>
</gene>
<evidence type="ECO:0000313" key="2">
    <source>
        <dbReference type="Proteomes" id="UP001054945"/>
    </source>
</evidence>
<keyword evidence="2" id="KW-1185">Reference proteome</keyword>
<comment type="caution">
    <text evidence="1">The sequence shown here is derived from an EMBL/GenBank/DDBJ whole genome shotgun (WGS) entry which is preliminary data.</text>
</comment>
<evidence type="ECO:0000313" key="1">
    <source>
        <dbReference type="EMBL" id="GIY28376.1"/>
    </source>
</evidence>
<name>A0AAV4S706_CAEEX</name>